<evidence type="ECO:0000256" key="3">
    <source>
        <dbReference type="ARBA" id="ARBA00023315"/>
    </source>
</evidence>
<dbReference type="PANTHER" id="PTHR37817">
    <property type="entry name" value="N-ACETYLTRANSFERASE EIS"/>
    <property type="match status" value="1"/>
</dbReference>
<feature type="active site" description="Proton acceptor; via carboxylate" evidence="4">
    <location>
        <position position="397"/>
    </location>
</feature>
<keyword evidence="3 4" id="KW-0012">Acyltransferase</keyword>
<dbReference type="Gene3D" id="3.30.1050.10">
    <property type="entry name" value="SCP2 sterol-binding domain"/>
    <property type="match status" value="1"/>
</dbReference>
<comment type="caution">
    <text evidence="6">The sequence shown here is derived from an EMBL/GenBank/DDBJ whole genome shotgun (WGS) entry which is preliminary data.</text>
</comment>
<organism evidence="6 7">
    <name type="scientific">Saccharopolyspora rectivirgula</name>
    <dbReference type="NCBI Taxonomy" id="28042"/>
    <lineage>
        <taxon>Bacteria</taxon>
        <taxon>Bacillati</taxon>
        <taxon>Actinomycetota</taxon>
        <taxon>Actinomycetes</taxon>
        <taxon>Pseudonocardiales</taxon>
        <taxon>Pseudonocardiaceae</taxon>
        <taxon>Saccharopolyspora</taxon>
    </lineage>
</organism>
<comment type="similarity">
    <text evidence="1 4">Belongs to the acetyltransferase Eis family.</text>
</comment>
<dbReference type="Proteomes" id="UP000031419">
    <property type="component" value="Unassembled WGS sequence"/>
</dbReference>
<dbReference type="EMBL" id="JNVU01000017">
    <property type="protein sequence ID" value="KEI44921.1"/>
    <property type="molecule type" value="Genomic_DNA"/>
</dbReference>
<sequence length="397" mass="44389">MRTLQEEELRAAYDLFLRAVLQRPSTDEQWSHLRARFETGRVLGAFVDDELAGTALTTSSAVVVPGGRKLPAGAVTGVAVRPDRTRRGILTGLMHAQLDDARQRNEPLAMLHASEAVIYERFGYGVATRARMVEINRIRTQFRDEVPRKGRVHLLELSAATRVLPEIYRDRVLARPGQIERTDGWWKSRLGMLSTGALVVVHQTDDGTYDGFAVYEPKSIEDAFDVAESQLQVHDLQAADSAVAASLWRFLLDIDLVNQVRVVDRPLDEPLELWLTDRRQCRTVATYDDLWLRLVDVETALQQRAFGSAEPVTIEVADSMLPTNSGCYRISGQGVERSTGQPQLSMDVATLASLYLGDHPVSRMVEAGRIQVHDAEAVPRAEELFRTGRLPWCGTNF</sequence>
<feature type="active site" description="Proton donor" evidence="4">
    <location>
        <position position="119"/>
    </location>
</feature>
<dbReference type="InterPro" id="IPR000182">
    <property type="entry name" value="GNAT_dom"/>
</dbReference>
<evidence type="ECO:0000256" key="1">
    <source>
        <dbReference type="ARBA" id="ARBA00009213"/>
    </source>
</evidence>
<evidence type="ECO:0000313" key="7">
    <source>
        <dbReference type="Proteomes" id="UP000031419"/>
    </source>
</evidence>
<dbReference type="SUPFAM" id="SSF55729">
    <property type="entry name" value="Acyl-CoA N-acyltransferases (Nat)"/>
    <property type="match status" value="1"/>
</dbReference>
<reference evidence="6 7" key="1">
    <citation type="submission" date="2014-06" db="EMBL/GenBank/DDBJ databases">
        <title>Saccharopolyspora rectivirgula DSM-43113 Genome sequencing.</title>
        <authorList>
            <person name="Barrera C."/>
            <person name="Millon L."/>
            <person name="Rognon B."/>
            <person name="Zaugg C."/>
            <person name="Monod M."/>
        </authorList>
    </citation>
    <scope>NUCLEOTIDE SEQUENCE [LARGE SCALE GENOMIC DNA]</scope>
    <source>
        <strain evidence="6 7">DSM 43113</strain>
    </source>
</reference>
<feature type="domain" description="N-acetyltransferase" evidence="5">
    <location>
        <begin position="1"/>
        <end position="149"/>
    </location>
</feature>
<dbReference type="OrthoDB" id="8399956at2"/>
<comment type="subunit">
    <text evidence="4">Homohexamer; trimer of dimers.</text>
</comment>
<dbReference type="CDD" id="cd04301">
    <property type="entry name" value="NAT_SF"/>
    <property type="match status" value="1"/>
</dbReference>
<dbReference type="SUPFAM" id="SSF55718">
    <property type="entry name" value="SCP-like"/>
    <property type="match status" value="1"/>
</dbReference>
<dbReference type="InterPro" id="IPR025559">
    <property type="entry name" value="Eis_dom"/>
</dbReference>
<evidence type="ECO:0000256" key="4">
    <source>
        <dbReference type="HAMAP-Rule" id="MF_01812"/>
    </source>
</evidence>
<dbReference type="InterPro" id="IPR036527">
    <property type="entry name" value="SCP2_sterol-bd_dom_sf"/>
</dbReference>
<dbReference type="Pfam" id="PF13530">
    <property type="entry name" value="SCP2_2"/>
    <property type="match status" value="1"/>
</dbReference>
<dbReference type="AlphaFoldDB" id="A0A073B011"/>
<gene>
    <name evidence="6" type="ORF">GU90_06755</name>
</gene>
<protein>
    <recommendedName>
        <fullName evidence="5">N-acetyltransferase domain-containing protein</fullName>
    </recommendedName>
</protein>
<dbReference type="InterPro" id="IPR022902">
    <property type="entry name" value="NAcTrfase_Eis"/>
</dbReference>
<dbReference type="GO" id="GO:0034069">
    <property type="term" value="F:aminoglycoside N-acetyltransferase activity"/>
    <property type="evidence" value="ECO:0007669"/>
    <property type="project" value="TreeGrafter"/>
</dbReference>
<dbReference type="STRING" id="28042.GU90_06755"/>
<evidence type="ECO:0000259" key="5">
    <source>
        <dbReference type="PROSITE" id="PS51186"/>
    </source>
</evidence>
<dbReference type="NCBIfam" id="NF002367">
    <property type="entry name" value="PRK01346.1-4"/>
    <property type="match status" value="1"/>
</dbReference>
<dbReference type="Pfam" id="PF17668">
    <property type="entry name" value="Acetyltransf_17"/>
    <property type="match status" value="1"/>
</dbReference>
<dbReference type="InterPro" id="IPR016181">
    <property type="entry name" value="Acyl_CoA_acyltransferase"/>
</dbReference>
<dbReference type="PROSITE" id="PS51186">
    <property type="entry name" value="GNAT"/>
    <property type="match status" value="1"/>
</dbReference>
<dbReference type="PANTHER" id="PTHR37817:SF1">
    <property type="entry name" value="N-ACETYLTRANSFERASE EIS"/>
    <property type="match status" value="1"/>
</dbReference>
<proteinExistence type="inferred from homology"/>
<feature type="binding site" evidence="4">
    <location>
        <begin position="86"/>
        <end position="91"/>
    </location>
    <ligand>
        <name>acetyl-CoA</name>
        <dbReference type="ChEBI" id="CHEBI:57288"/>
    </ligand>
</feature>
<feature type="binding site" evidence="4">
    <location>
        <begin position="114"/>
        <end position="115"/>
    </location>
    <ligand>
        <name>acetyl-CoA</name>
        <dbReference type="ChEBI" id="CHEBI:57288"/>
    </ligand>
</feature>
<dbReference type="GO" id="GO:0030649">
    <property type="term" value="P:aminoglycoside antibiotic catabolic process"/>
    <property type="evidence" value="ECO:0007669"/>
    <property type="project" value="TreeGrafter"/>
</dbReference>
<evidence type="ECO:0000256" key="2">
    <source>
        <dbReference type="ARBA" id="ARBA00022679"/>
    </source>
</evidence>
<dbReference type="eggNOG" id="COG4552">
    <property type="taxonomic scope" value="Bacteria"/>
</dbReference>
<dbReference type="HAMAP" id="MF_01812">
    <property type="entry name" value="Eis"/>
    <property type="match status" value="1"/>
</dbReference>
<dbReference type="InterPro" id="IPR041380">
    <property type="entry name" value="Acetyltransf_17"/>
</dbReference>
<dbReference type="Pfam" id="PF13527">
    <property type="entry name" value="Acetyltransf_9"/>
    <property type="match status" value="1"/>
</dbReference>
<keyword evidence="7" id="KW-1185">Reference proteome</keyword>
<dbReference type="Gene3D" id="3.40.630.30">
    <property type="match status" value="2"/>
</dbReference>
<accession>A0A073B011</accession>
<keyword evidence="2 4" id="KW-0808">Transferase</keyword>
<name>A0A073B011_9PSEU</name>
<feature type="binding site" evidence="4">
    <location>
        <begin position="78"/>
        <end position="80"/>
    </location>
    <ligand>
        <name>acetyl-CoA</name>
        <dbReference type="ChEBI" id="CHEBI:57288"/>
    </ligand>
</feature>
<dbReference type="InterPro" id="IPR051554">
    <property type="entry name" value="Acetyltransferase_Eis"/>
</dbReference>
<evidence type="ECO:0000313" key="6">
    <source>
        <dbReference type="EMBL" id="KEI44921.1"/>
    </source>
</evidence>